<evidence type="ECO:0000313" key="3">
    <source>
        <dbReference type="EMBL" id="AOR73801.1"/>
    </source>
</evidence>
<proteinExistence type="predicted"/>
<dbReference type="Gene3D" id="3.40.50.300">
    <property type="entry name" value="P-loop containing nucleotide triphosphate hydrolases"/>
    <property type="match status" value="1"/>
</dbReference>
<accession>A0A1D7ZVD0</accession>
<sequence>MAMQSINQAVSAALKARDNNQAYQQLVDHVLNDPEVHQFLAQNANSLTVETIERGYSKLYEFYRERELMRAGRATVAPGYAPRLELANGQIAVTYVPTAQLNAQREQEARLNRVQAINMPKFIRQASFDTFYMEPERTSPSRQQAFMAVTDFMNRYLANQGFVPGLYFSGSFGVGKTFLLGALANELAGRGVESTLVHFPTFAVQMKGAIANNTLDQKRDRVKAAPILMLDDIGADALSTWLRDDILGVILEYRMQEELPTFFSSNFTMAELEAHLAVDTQGNQEPLKAKRIMERIRFLAREVPVSGRNLRQEQRA</sequence>
<feature type="domain" description="IstB-like ATP-binding" evidence="1">
    <location>
        <begin position="104"/>
        <end position="315"/>
    </location>
</feature>
<dbReference type="AlphaFoldDB" id="A0A1D7ZVD0"/>
<dbReference type="Pfam" id="PF07319">
    <property type="entry name" value="DnaI_N"/>
    <property type="match status" value="1"/>
</dbReference>
<dbReference type="InterPro" id="IPR009928">
    <property type="entry name" value="DnaI_N"/>
</dbReference>
<dbReference type="NCBIfam" id="NF006505">
    <property type="entry name" value="PRK08939.1"/>
    <property type="match status" value="1"/>
</dbReference>
<dbReference type="PANTHER" id="PTHR30050">
    <property type="entry name" value="CHROMOSOMAL REPLICATION INITIATOR PROTEIN DNAA"/>
    <property type="match status" value="1"/>
</dbReference>
<dbReference type="GO" id="GO:0005524">
    <property type="term" value="F:ATP binding"/>
    <property type="evidence" value="ECO:0007669"/>
    <property type="project" value="InterPro"/>
</dbReference>
<dbReference type="SUPFAM" id="SSF52540">
    <property type="entry name" value="P-loop containing nucleoside triphosphate hydrolases"/>
    <property type="match status" value="1"/>
</dbReference>
<gene>
    <name evidence="3" type="ORF">LACFE_CDS0326</name>
</gene>
<organism evidence="3 4">
    <name type="scientific">Limosilactobacillus fermentum</name>
    <name type="common">Lactobacillus fermentum</name>
    <dbReference type="NCBI Taxonomy" id="1613"/>
    <lineage>
        <taxon>Bacteria</taxon>
        <taxon>Bacillati</taxon>
        <taxon>Bacillota</taxon>
        <taxon>Bacilli</taxon>
        <taxon>Lactobacillales</taxon>
        <taxon>Lactobacillaceae</taxon>
        <taxon>Limosilactobacillus</taxon>
    </lineage>
</organism>
<protein>
    <submittedName>
        <fullName evidence="3">Primosomal protein DnaI</fullName>
    </submittedName>
</protein>
<dbReference type="EMBL" id="CP017151">
    <property type="protein sequence ID" value="AOR73801.1"/>
    <property type="molecule type" value="Genomic_DNA"/>
</dbReference>
<dbReference type="InterPro" id="IPR027417">
    <property type="entry name" value="P-loop_NTPase"/>
</dbReference>
<name>A0A1D7ZVD0_LIMFE</name>
<evidence type="ECO:0000259" key="2">
    <source>
        <dbReference type="Pfam" id="PF07319"/>
    </source>
</evidence>
<reference evidence="3 4" key="1">
    <citation type="submission" date="2016-09" db="EMBL/GenBank/DDBJ databases">
        <title>Genome Sequence of the Lactobacillus fermentum strain NCC2970 (CNCM I-5068).</title>
        <authorList>
            <person name="Barretto C."/>
            <person name="Ngom-Bru C."/>
            <person name="Genevaz A."/>
            <person name="Fournier C."/>
            <person name="Moine D."/>
            <person name="Kassam M."/>
            <person name="Iltis A."/>
            <person name="Sagory-Zalkind P."/>
            <person name="Faucherand G."/>
            <person name="Descombes P."/>
            <person name="Duboux S."/>
        </authorList>
    </citation>
    <scope>NUCLEOTIDE SEQUENCE [LARGE SCALE GENOMIC DNA]</scope>
    <source>
        <strain evidence="3 4">NCC2970</strain>
    </source>
</reference>
<feature type="domain" description="Primosomal DnaI N-terminal" evidence="2">
    <location>
        <begin position="3"/>
        <end position="95"/>
    </location>
</feature>
<dbReference type="InterPro" id="IPR002611">
    <property type="entry name" value="IstB_ATP-bd"/>
</dbReference>
<dbReference type="PANTHER" id="PTHR30050:SF8">
    <property type="entry name" value="PRIMOSOMAL PROTEIN DNAI"/>
    <property type="match status" value="1"/>
</dbReference>
<evidence type="ECO:0000259" key="1">
    <source>
        <dbReference type="Pfam" id="PF01695"/>
    </source>
</evidence>
<dbReference type="Pfam" id="PF01695">
    <property type="entry name" value="IstB_IS21"/>
    <property type="match status" value="1"/>
</dbReference>
<dbReference type="Proteomes" id="UP000094714">
    <property type="component" value="Chromosome"/>
</dbReference>
<evidence type="ECO:0000313" key="4">
    <source>
        <dbReference type="Proteomes" id="UP000094714"/>
    </source>
</evidence>
<dbReference type="CDD" id="cd00009">
    <property type="entry name" value="AAA"/>
    <property type="match status" value="1"/>
</dbReference>
<dbReference type="PATRIC" id="fig|1613.112.peg.346"/>
<dbReference type="GO" id="GO:0006260">
    <property type="term" value="P:DNA replication"/>
    <property type="evidence" value="ECO:0007669"/>
    <property type="project" value="TreeGrafter"/>
</dbReference>